<keyword evidence="4" id="KW-1185">Reference proteome</keyword>
<protein>
    <submittedName>
        <fullName evidence="3">AAA family ATPase</fullName>
    </submittedName>
</protein>
<dbReference type="InterPro" id="IPR050124">
    <property type="entry name" value="tRNA_CCA-adding_enzyme"/>
</dbReference>
<dbReference type="SUPFAM" id="SSF109604">
    <property type="entry name" value="HD-domain/PDEase-like"/>
    <property type="match status" value="1"/>
</dbReference>
<evidence type="ECO:0000259" key="2">
    <source>
        <dbReference type="Pfam" id="PF01966"/>
    </source>
</evidence>
<gene>
    <name evidence="3" type="ORF">GCM10023149_14270</name>
</gene>
<dbReference type="EMBL" id="BAABFT010000003">
    <property type="protein sequence ID" value="GAA4316955.1"/>
    <property type="molecule type" value="Genomic_DNA"/>
</dbReference>
<dbReference type="Pfam" id="PF13671">
    <property type="entry name" value="AAA_33"/>
    <property type="match status" value="1"/>
</dbReference>
<organism evidence="3 4">
    <name type="scientific">Mucilaginibacter gynuensis</name>
    <dbReference type="NCBI Taxonomy" id="1302236"/>
    <lineage>
        <taxon>Bacteria</taxon>
        <taxon>Pseudomonadati</taxon>
        <taxon>Bacteroidota</taxon>
        <taxon>Sphingobacteriia</taxon>
        <taxon>Sphingobacteriales</taxon>
        <taxon>Sphingobacteriaceae</taxon>
        <taxon>Mucilaginibacter</taxon>
    </lineage>
</organism>
<comment type="caution">
    <text evidence="3">The sequence shown here is derived from an EMBL/GenBank/DDBJ whole genome shotgun (WGS) entry which is preliminary data.</text>
</comment>
<dbReference type="Proteomes" id="UP001500582">
    <property type="component" value="Unassembled WGS sequence"/>
</dbReference>
<dbReference type="InterPro" id="IPR027417">
    <property type="entry name" value="P-loop_NTPase"/>
</dbReference>
<evidence type="ECO:0000313" key="3">
    <source>
        <dbReference type="EMBL" id="GAA4316955.1"/>
    </source>
</evidence>
<accession>A0ABP8G4M7</accession>
<dbReference type="RefSeq" id="WP_345210332.1">
    <property type="nucleotide sequence ID" value="NZ_BAABFT010000003.1"/>
</dbReference>
<sequence length="368" mass="41820">MWTVSENKNWDFLQQRFNWVARMDDVPQDVIYHAEGDVAIHTQMVLAALLAEPAFQQLDVQAQEILWAAALLHDVEKYSTTVMEADGRITSNGHARKGADTSRRLLYRDMPAPFAIREQIVGLVRYHGLPLWVFEKPDPAKALIMAAAEVNTQWLALLARADVKGRICNDMDDLLFKVDCFEAFCQEQGCWGVPRAFSSDDARMYYLQHQDAYLDYVPFDKSAAEVILMSGLPGAGKNTFISKHYPDMPVICLDDIRNQYGISPTDKAGNGRVIQEAKEQARVFLRKQRPFVWNATNTTRQMRAQLIELFTTYKVSVRIVYIEVPYAKLLLQNGSREAAIPLNALEKLIDKLEVPGPNEAHVVQYQVL</sequence>
<evidence type="ECO:0000313" key="4">
    <source>
        <dbReference type="Proteomes" id="UP001500582"/>
    </source>
</evidence>
<dbReference type="InterPro" id="IPR003607">
    <property type="entry name" value="HD/PDEase_dom"/>
</dbReference>
<dbReference type="InterPro" id="IPR006674">
    <property type="entry name" value="HD_domain"/>
</dbReference>
<evidence type="ECO:0000256" key="1">
    <source>
        <dbReference type="ARBA" id="ARBA00022741"/>
    </source>
</evidence>
<dbReference type="CDD" id="cd00077">
    <property type="entry name" value="HDc"/>
    <property type="match status" value="1"/>
</dbReference>
<dbReference type="Gene3D" id="1.10.3090.10">
    <property type="entry name" value="cca-adding enzyme, domain 2"/>
    <property type="match status" value="1"/>
</dbReference>
<reference evidence="4" key="1">
    <citation type="journal article" date="2019" name="Int. J. Syst. Evol. Microbiol.">
        <title>The Global Catalogue of Microorganisms (GCM) 10K type strain sequencing project: providing services to taxonomists for standard genome sequencing and annotation.</title>
        <authorList>
            <consortium name="The Broad Institute Genomics Platform"/>
            <consortium name="The Broad Institute Genome Sequencing Center for Infectious Disease"/>
            <person name="Wu L."/>
            <person name="Ma J."/>
        </authorList>
    </citation>
    <scope>NUCLEOTIDE SEQUENCE [LARGE SCALE GENOMIC DNA]</scope>
    <source>
        <strain evidence="4">JCM 17705</strain>
    </source>
</reference>
<dbReference type="Pfam" id="PF01966">
    <property type="entry name" value="HD"/>
    <property type="match status" value="1"/>
</dbReference>
<feature type="domain" description="HD" evidence="2">
    <location>
        <begin position="49"/>
        <end position="147"/>
    </location>
</feature>
<keyword evidence="1" id="KW-0547">Nucleotide-binding</keyword>
<dbReference type="Gene3D" id="3.40.50.300">
    <property type="entry name" value="P-loop containing nucleotide triphosphate hydrolases"/>
    <property type="match status" value="1"/>
</dbReference>
<proteinExistence type="predicted"/>
<dbReference type="PANTHER" id="PTHR47545">
    <property type="entry name" value="MULTIFUNCTIONAL CCA PROTEIN"/>
    <property type="match status" value="1"/>
</dbReference>
<dbReference type="PANTHER" id="PTHR47545:SF1">
    <property type="entry name" value="MULTIFUNCTIONAL CCA PROTEIN"/>
    <property type="match status" value="1"/>
</dbReference>
<name>A0ABP8G4M7_9SPHI</name>
<dbReference type="SUPFAM" id="SSF52540">
    <property type="entry name" value="P-loop containing nucleoside triphosphate hydrolases"/>
    <property type="match status" value="1"/>
</dbReference>